<dbReference type="GO" id="GO:0003723">
    <property type="term" value="F:RNA binding"/>
    <property type="evidence" value="ECO:0007669"/>
    <property type="project" value="UniProtKB-UniRule"/>
</dbReference>
<feature type="region of interest" description="Disordered" evidence="3">
    <location>
        <begin position="70"/>
        <end position="117"/>
    </location>
</feature>
<dbReference type="OrthoDB" id="431169at2759"/>
<evidence type="ECO:0000313" key="5">
    <source>
        <dbReference type="EMBL" id="KAE8100050.1"/>
    </source>
</evidence>
<dbReference type="InterPro" id="IPR035979">
    <property type="entry name" value="RBD_domain_sf"/>
</dbReference>
<dbReference type="Proteomes" id="UP000327013">
    <property type="component" value="Chromosome 7"/>
</dbReference>
<dbReference type="AlphaFoldDB" id="A0A5N6RPH6"/>
<sequence>MADPYYRYSASEDRVSSVARPSFPGYLSAEAPPLPSYPILGSTNLLAASSNFLQKDVQINSLQPGAYRFDDNSGAGARPDPGLGGVTAVASTNGFPSPLEDPNQRRDVAPGVSPGIRSMSNEIPGSLRSLDGFPVIARESNVLFVDKLPNDCTRREVGHLFRPFIGYKDVKVIHREPRRSGDKAKVLCFVEFADSKCALTAMEAIQGYKFDDKKPDSSALSVQFAHFPFRQPSDHDEERNAVPR</sequence>
<organism evidence="5 6">
    <name type="scientific">Carpinus fangiana</name>
    <dbReference type="NCBI Taxonomy" id="176857"/>
    <lineage>
        <taxon>Eukaryota</taxon>
        <taxon>Viridiplantae</taxon>
        <taxon>Streptophyta</taxon>
        <taxon>Embryophyta</taxon>
        <taxon>Tracheophyta</taxon>
        <taxon>Spermatophyta</taxon>
        <taxon>Magnoliopsida</taxon>
        <taxon>eudicotyledons</taxon>
        <taxon>Gunneridae</taxon>
        <taxon>Pentapetalae</taxon>
        <taxon>rosids</taxon>
        <taxon>fabids</taxon>
        <taxon>Fagales</taxon>
        <taxon>Betulaceae</taxon>
        <taxon>Carpinus</taxon>
    </lineage>
</organism>
<dbReference type="CDD" id="cd21618">
    <property type="entry name" value="RRM_AtNSRA_like"/>
    <property type="match status" value="1"/>
</dbReference>
<gene>
    <name evidence="5" type="ORF">FH972_017983</name>
</gene>
<dbReference type="InterPro" id="IPR012677">
    <property type="entry name" value="Nucleotide-bd_a/b_plait_sf"/>
</dbReference>
<proteinExistence type="predicted"/>
<dbReference type="EMBL" id="CM017327">
    <property type="protein sequence ID" value="KAE8100050.1"/>
    <property type="molecule type" value="Genomic_DNA"/>
</dbReference>
<protein>
    <recommendedName>
        <fullName evidence="4">RRM domain-containing protein</fullName>
    </recommendedName>
</protein>
<dbReference type="PROSITE" id="PS50102">
    <property type="entry name" value="RRM"/>
    <property type="match status" value="1"/>
</dbReference>
<dbReference type="InterPro" id="IPR000504">
    <property type="entry name" value="RRM_dom"/>
</dbReference>
<evidence type="ECO:0000256" key="3">
    <source>
        <dbReference type="SAM" id="MobiDB-lite"/>
    </source>
</evidence>
<dbReference type="SUPFAM" id="SSF54928">
    <property type="entry name" value="RNA-binding domain, RBD"/>
    <property type="match status" value="1"/>
</dbReference>
<dbReference type="Gene3D" id="3.30.70.330">
    <property type="match status" value="1"/>
</dbReference>
<keyword evidence="6" id="KW-1185">Reference proteome</keyword>
<accession>A0A5N6RPH6</accession>
<evidence type="ECO:0000313" key="6">
    <source>
        <dbReference type="Proteomes" id="UP000327013"/>
    </source>
</evidence>
<reference evidence="5 6" key="1">
    <citation type="submission" date="2019-06" db="EMBL/GenBank/DDBJ databases">
        <title>A chromosomal-level reference genome of Carpinus fangiana (Coryloideae, Betulaceae).</title>
        <authorList>
            <person name="Yang X."/>
            <person name="Wang Z."/>
            <person name="Zhang L."/>
            <person name="Hao G."/>
            <person name="Liu J."/>
            <person name="Yang Y."/>
        </authorList>
    </citation>
    <scope>NUCLEOTIDE SEQUENCE [LARGE SCALE GENOMIC DNA]</scope>
    <source>
        <strain evidence="5">Cfa_2016G</strain>
        <tissue evidence="5">Leaf</tissue>
    </source>
</reference>
<keyword evidence="1 2" id="KW-0694">RNA-binding</keyword>
<feature type="domain" description="RRM" evidence="4">
    <location>
        <begin position="141"/>
        <end position="227"/>
    </location>
</feature>
<name>A0A5N6RPH6_9ROSI</name>
<evidence type="ECO:0000259" key="4">
    <source>
        <dbReference type="PROSITE" id="PS50102"/>
    </source>
</evidence>
<evidence type="ECO:0000256" key="2">
    <source>
        <dbReference type="PROSITE-ProRule" id="PRU00176"/>
    </source>
</evidence>
<evidence type="ECO:0000256" key="1">
    <source>
        <dbReference type="ARBA" id="ARBA00022884"/>
    </source>
</evidence>
<dbReference type="SMART" id="SM00360">
    <property type="entry name" value="RRM"/>
    <property type="match status" value="1"/>
</dbReference>
<dbReference type="Pfam" id="PF00076">
    <property type="entry name" value="RRM_1"/>
    <property type="match status" value="1"/>
</dbReference>
<dbReference type="PANTHER" id="PTHR10501">
    <property type="entry name" value="U1 SMALL NUCLEAR RIBONUCLEOPROTEIN A/U2 SMALL NUCLEAR RIBONUCLEOPROTEIN B"/>
    <property type="match status" value="1"/>
</dbReference>